<reference evidence="2" key="1">
    <citation type="journal article" date="2020" name="Stud. Mycol.">
        <title>101 Dothideomycetes genomes: a test case for predicting lifestyles and emergence of pathogens.</title>
        <authorList>
            <person name="Haridas S."/>
            <person name="Albert R."/>
            <person name="Binder M."/>
            <person name="Bloem J."/>
            <person name="Labutti K."/>
            <person name="Salamov A."/>
            <person name="Andreopoulos B."/>
            <person name="Baker S."/>
            <person name="Barry K."/>
            <person name="Bills G."/>
            <person name="Bluhm B."/>
            <person name="Cannon C."/>
            <person name="Castanera R."/>
            <person name="Culley D."/>
            <person name="Daum C."/>
            <person name="Ezra D."/>
            <person name="Gonzalez J."/>
            <person name="Henrissat B."/>
            <person name="Kuo A."/>
            <person name="Liang C."/>
            <person name="Lipzen A."/>
            <person name="Lutzoni F."/>
            <person name="Magnuson J."/>
            <person name="Mondo S."/>
            <person name="Nolan M."/>
            <person name="Ohm R."/>
            <person name="Pangilinan J."/>
            <person name="Park H.-J."/>
            <person name="Ramirez L."/>
            <person name="Alfaro M."/>
            <person name="Sun H."/>
            <person name="Tritt A."/>
            <person name="Yoshinaga Y."/>
            <person name="Zwiers L.-H."/>
            <person name="Turgeon B."/>
            <person name="Goodwin S."/>
            <person name="Spatafora J."/>
            <person name="Crous P."/>
            <person name="Grigoriev I."/>
        </authorList>
    </citation>
    <scope>NUCLEOTIDE SEQUENCE</scope>
    <source>
        <strain evidence="2">CBS 161.51</strain>
    </source>
</reference>
<dbReference type="EMBL" id="ML976504">
    <property type="protein sequence ID" value="KAF1934530.1"/>
    <property type="molecule type" value="Genomic_DNA"/>
</dbReference>
<gene>
    <name evidence="2" type="ORF">EJ02DRAFT_492288</name>
</gene>
<protein>
    <submittedName>
        <fullName evidence="2">Uncharacterized protein</fullName>
    </submittedName>
</protein>
<dbReference type="Proteomes" id="UP000800038">
    <property type="component" value="Unassembled WGS sequence"/>
</dbReference>
<name>A0A6A5S4K8_9PLEO</name>
<dbReference type="OrthoDB" id="3903561at2759"/>
<evidence type="ECO:0000256" key="1">
    <source>
        <dbReference type="SAM" id="Phobius"/>
    </source>
</evidence>
<keyword evidence="1" id="KW-1133">Transmembrane helix</keyword>
<feature type="transmembrane region" description="Helical" evidence="1">
    <location>
        <begin position="188"/>
        <end position="207"/>
    </location>
</feature>
<proteinExistence type="predicted"/>
<keyword evidence="1" id="KW-0472">Membrane</keyword>
<keyword evidence="1" id="KW-0812">Transmembrane</keyword>
<sequence length="320" mass="36607">MERKNFASLSTFLIARSRFVTFWREGHRQAARDFRIGWICSGFWLLVFCWIFGLILALTTICIISEDYFNNYNVACLPDGSFAVDASKFRFWSISGFFQITLGAGNMNFTQVKIIDVVWDILVGRGGQAVLALISWRVFANYVTTSMEVMPVTLRTYRTVFLPNGSLITAIPRTIRDFTLRHGLQSKIAMCFMVTTMTFILAFPSFASAMTGYNGNVTAFVNATDNNYVPFKSFSFVFCVIQDGWRINQGGNFLVTDRTPSDVKEHGFYGISNEFLTFMGVELQPPTLNITALYLPFTRSEMSTPYIEFFDLYNTSWMRW</sequence>
<dbReference type="AlphaFoldDB" id="A0A6A5S4K8"/>
<organism evidence="2 3">
    <name type="scientific">Clathrospora elynae</name>
    <dbReference type="NCBI Taxonomy" id="706981"/>
    <lineage>
        <taxon>Eukaryota</taxon>
        <taxon>Fungi</taxon>
        <taxon>Dikarya</taxon>
        <taxon>Ascomycota</taxon>
        <taxon>Pezizomycotina</taxon>
        <taxon>Dothideomycetes</taxon>
        <taxon>Pleosporomycetidae</taxon>
        <taxon>Pleosporales</taxon>
        <taxon>Diademaceae</taxon>
        <taxon>Clathrospora</taxon>
    </lineage>
</organism>
<feature type="transmembrane region" description="Helical" evidence="1">
    <location>
        <begin position="43"/>
        <end position="64"/>
    </location>
</feature>
<keyword evidence="3" id="KW-1185">Reference proteome</keyword>
<accession>A0A6A5S4K8</accession>
<evidence type="ECO:0000313" key="2">
    <source>
        <dbReference type="EMBL" id="KAF1934530.1"/>
    </source>
</evidence>
<evidence type="ECO:0000313" key="3">
    <source>
        <dbReference type="Proteomes" id="UP000800038"/>
    </source>
</evidence>